<dbReference type="Proteomes" id="UP000007148">
    <property type="component" value="Unassembled WGS sequence"/>
</dbReference>
<dbReference type="EMBL" id="CAFZ01001771">
    <property type="protein sequence ID" value="CCA77603.1"/>
    <property type="molecule type" value="Genomic_DNA"/>
</dbReference>
<evidence type="ECO:0000313" key="2">
    <source>
        <dbReference type="Proteomes" id="UP000007148"/>
    </source>
</evidence>
<organism evidence="1 2">
    <name type="scientific">Serendipita indica (strain DSM 11827)</name>
    <name type="common">Root endophyte fungus</name>
    <name type="synonym">Piriformospora indica</name>
    <dbReference type="NCBI Taxonomy" id="1109443"/>
    <lineage>
        <taxon>Eukaryota</taxon>
        <taxon>Fungi</taxon>
        <taxon>Dikarya</taxon>
        <taxon>Basidiomycota</taxon>
        <taxon>Agaricomycotina</taxon>
        <taxon>Agaricomycetes</taxon>
        <taxon>Sebacinales</taxon>
        <taxon>Serendipitaceae</taxon>
        <taxon>Serendipita</taxon>
    </lineage>
</organism>
<reference evidence="1 2" key="1">
    <citation type="journal article" date="2011" name="PLoS Pathog.">
        <title>Endophytic Life Strategies Decoded by Genome and Transcriptome Analyses of the Mutualistic Root Symbiont Piriformospora indica.</title>
        <authorList>
            <person name="Zuccaro A."/>
            <person name="Lahrmann U."/>
            <person name="Guldener U."/>
            <person name="Langen G."/>
            <person name="Pfiffi S."/>
            <person name="Biedenkopf D."/>
            <person name="Wong P."/>
            <person name="Samans B."/>
            <person name="Grimm C."/>
            <person name="Basiewicz M."/>
            <person name="Murat C."/>
            <person name="Martin F."/>
            <person name="Kogel K.H."/>
        </authorList>
    </citation>
    <scope>NUCLEOTIDE SEQUENCE [LARGE SCALE GENOMIC DNA]</scope>
    <source>
        <strain evidence="1 2">DSM 11827</strain>
    </source>
</reference>
<keyword evidence="2" id="KW-1185">Reference proteome</keyword>
<name>G4U210_SERID</name>
<dbReference type="HOGENOM" id="CLU_3399585_0_0_1"/>
<dbReference type="InParanoid" id="G4U210"/>
<evidence type="ECO:0000313" key="1">
    <source>
        <dbReference type="EMBL" id="CCA77603.1"/>
    </source>
</evidence>
<proteinExistence type="predicted"/>
<protein>
    <submittedName>
        <fullName evidence="1">Uncharacterized protein</fullName>
    </submittedName>
</protein>
<dbReference type="AlphaFoldDB" id="G4U210"/>
<accession>G4U210</accession>
<gene>
    <name evidence="1" type="ORF">PIIN_11580</name>
</gene>
<comment type="caution">
    <text evidence="1">The sequence shown here is derived from an EMBL/GenBank/DDBJ whole genome shotgun (WGS) entry which is preliminary data.</text>
</comment>
<sequence>MTPGSRRPTTSCSRPVARLFLADKVPIVQIM</sequence>